<dbReference type="SUPFAM" id="SSF161111">
    <property type="entry name" value="Cation efflux protein transmembrane domain-like"/>
    <property type="match status" value="1"/>
</dbReference>
<accession>A0A7S1BVH4</accession>
<protein>
    <recommendedName>
        <fullName evidence="8">Cation efflux protein transmembrane domain-containing protein</fullName>
    </recommendedName>
</protein>
<dbReference type="GO" id="GO:0008324">
    <property type="term" value="F:monoatomic cation transmembrane transporter activity"/>
    <property type="evidence" value="ECO:0007669"/>
    <property type="project" value="InterPro"/>
</dbReference>
<keyword evidence="2" id="KW-0813">Transport</keyword>
<proteinExistence type="predicted"/>
<dbReference type="InterPro" id="IPR058533">
    <property type="entry name" value="Cation_efflux_TM"/>
</dbReference>
<feature type="transmembrane region" description="Helical" evidence="7">
    <location>
        <begin position="221"/>
        <end position="238"/>
    </location>
</feature>
<dbReference type="PANTHER" id="PTHR43840">
    <property type="entry name" value="MITOCHONDRIAL METAL TRANSPORTER 1-RELATED"/>
    <property type="match status" value="1"/>
</dbReference>
<evidence type="ECO:0000259" key="8">
    <source>
        <dbReference type="Pfam" id="PF01545"/>
    </source>
</evidence>
<feature type="region of interest" description="Disordered" evidence="6">
    <location>
        <begin position="17"/>
        <end position="54"/>
    </location>
</feature>
<dbReference type="GO" id="GO:0016020">
    <property type="term" value="C:membrane"/>
    <property type="evidence" value="ECO:0007669"/>
    <property type="project" value="UniProtKB-SubCell"/>
</dbReference>
<feature type="compositionally biased region" description="Polar residues" evidence="6">
    <location>
        <begin position="29"/>
        <end position="42"/>
    </location>
</feature>
<dbReference type="AlphaFoldDB" id="A0A7S1BVH4"/>
<evidence type="ECO:0000313" key="9">
    <source>
        <dbReference type="EMBL" id="CAD8897682.1"/>
    </source>
</evidence>
<feature type="transmembrane region" description="Helical" evidence="7">
    <location>
        <begin position="102"/>
        <end position="119"/>
    </location>
</feature>
<feature type="transmembrane region" description="Helical" evidence="7">
    <location>
        <begin position="174"/>
        <end position="192"/>
    </location>
</feature>
<keyword evidence="3 7" id="KW-0812">Transmembrane</keyword>
<feature type="transmembrane region" description="Helical" evidence="7">
    <location>
        <begin position="283"/>
        <end position="302"/>
    </location>
</feature>
<comment type="subcellular location">
    <subcellularLocation>
        <location evidence="1">Membrane</location>
        <topology evidence="1">Multi-pass membrane protein</topology>
    </subcellularLocation>
</comment>
<dbReference type="Pfam" id="PF01545">
    <property type="entry name" value="Cation_efflux"/>
    <property type="match status" value="1"/>
</dbReference>
<organism evidence="9">
    <name type="scientific">Corethron hystrix</name>
    <dbReference type="NCBI Taxonomy" id="216773"/>
    <lineage>
        <taxon>Eukaryota</taxon>
        <taxon>Sar</taxon>
        <taxon>Stramenopiles</taxon>
        <taxon>Ochrophyta</taxon>
        <taxon>Bacillariophyta</taxon>
        <taxon>Coscinodiscophyceae</taxon>
        <taxon>Corethrophycidae</taxon>
        <taxon>Corethrales</taxon>
        <taxon>Corethraceae</taxon>
        <taxon>Corethron</taxon>
    </lineage>
</organism>
<dbReference type="InterPro" id="IPR027469">
    <property type="entry name" value="Cation_efflux_TMD_sf"/>
</dbReference>
<evidence type="ECO:0000256" key="2">
    <source>
        <dbReference type="ARBA" id="ARBA00022448"/>
    </source>
</evidence>
<reference evidence="9" key="1">
    <citation type="submission" date="2021-01" db="EMBL/GenBank/DDBJ databases">
        <authorList>
            <person name="Corre E."/>
            <person name="Pelletier E."/>
            <person name="Niang G."/>
            <person name="Scheremetjew M."/>
            <person name="Finn R."/>
            <person name="Kale V."/>
            <person name="Holt S."/>
            <person name="Cochrane G."/>
            <person name="Meng A."/>
            <person name="Brown T."/>
            <person name="Cohen L."/>
        </authorList>
    </citation>
    <scope>NUCLEOTIDE SEQUENCE</scope>
    <source>
        <strain evidence="9">308</strain>
    </source>
</reference>
<evidence type="ECO:0000256" key="4">
    <source>
        <dbReference type="ARBA" id="ARBA00022989"/>
    </source>
</evidence>
<dbReference type="InterPro" id="IPR050291">
    <property type="entry name" value="CDF_Transporter"/>
</dbReference>
<evidence type="ECO:0000256" key="7">
    <source>
        <dbReference type="SAM" id="Phobius"/>
    </source>
</evidence>
<gene>
    <name evidence="9" type="ORF">CHYS00102_LOCUS24896</name>
</gene>
<dbReference type="EMBL" id="HBFR01034070">
    <property type="protein sequence ID" value="CAD8897682.1"/>
    <property type="molecule type" value="Transcribed_RNA"/>
</dbReference>
<evidence type="ECO:0000256" key="1">
    <source>
        <dbReference type="ARBA" id="ARBA00004141"/>
    </source>
</evidence>
<name>A0A7S1BVH4_9STRA</name>
<sequence>MQPDFTSEKINLSSKCKYESPKLGEESIPNRQDYNSIPQRDNVTAPKNPLGNGNCVSVTDKRHEKYVERRNDDIEIASDPDDAAPNFWRQCYKLRFCSLEQCRTAMVVISLIFNILILLTKCRAYVITFSLSVLAALMDSALDVMSQFILYYFERESKEKSFDLYPAGRSRLEPVGVIMCAALMGMASFEVLKRTAVTLYDAFRDGGQPPIIETDMSSMKSMIYVVVIKLVLYVLCKLSVRETANVKDASMEALAQDHLNDSLSNTVAAIALIVEIISPSSWLIDPIGAIFISLYIIMSWYYTGKEQIEHLAGRSAPPDFIDELRQIASNHHSFMAVDVCRAYHFGPKYMVELEVRTYWPV</sequence>
<evidence type="ECO:0000256" key="6">
    <source>
        <dbReference type="SAM" id="MobiDB-lite"/>
    </source>
</evidence>
<evidence type="ECO:0000256" key="3">
    <source>
        <dbReference type="ARBA" id="ARBA00022692"/>
    </source>
</evidence>
<feature type="domain" description="Cation efflux protein transmembrane" evidence="8">
    <location>
        <begin position="107"/>
        <end position="311"/>
    </location>
</feature>
<evidence type="ECO:0000256" key="5">
    <source>
        <dbReference type="ARBA" id="ARBA00023136"/>
    </source>
</evidence>
<dbReference type="PANTHER" id="PTHR43840:SF52">
    <property type="entry name" value="CATION EFFLUX FAMILY PROTEIN"/>
    <property type="match status" value="1"/>
</dbReference>
<keyword evidence="4 7" id="KW-1133">Transmembrane helix</keyword>
<keyword evidence="5 7" id="KW-0472">Membrane</keyword>
<dbReference type="Gene3D" id="1.20.1510.10">
    <property type="entry name" value="Cation efflux protein transmembrane domain"/>
    <property type="match status" value="1"/>
</dbReference>